<comment type="caution">
    <text evidence="2">The sequence shown here is derived from an EMBL/GenBank/DDBJ whole genome shotgun (WGS) entry which is preliminary data.</text>
</comment>
<organism evidence="2 3">
    <name type="scientific">Levilactobacillus tongjiangensis</name>
    <dbReference type="NCBI Taxonomy" id="2486023"/>
    <lineage>
        <taxon>Bacteria</taxon>
        <taxon>Bacillati</taxon>
        <taxon>Bacillota</taxon>
        <taxon>Bacilli</taxon>
        <taxon>Lactobacillales</taxon>
        <taxon>Lactobacillaceae</taxon>
        <taxon>Levilactobacillus</taxon>
    </lineage>
</organism>
<dbReference type="EMBL" id="JBHSSK010000029">
    <property type="protein sequence ID" value="MFC6208074.1"/>
    <property type="molecule type" value="Genomic_DNA"/>
</dbReference>
<accession>A0ABW1SU61</accession>
<keyword evidence="1" id="KW-1133">Transmembrane helix</keyword>
<keyword evidence="1" id="KW-0472">Membrane</keyword>
<protein>
    <submittedName>
        <fullName evidence="2">Uncharacterized protein</fullName>
    </submittedName>
</protein>
<sequence length="63" mass="6822">MKMEKIVLTILVVLAVGLLALVLMLMKSPLWAFGFPLAFASLGAVCYGAEALIDKLKKNTREA</sequence>
<keyword evidence="1" id="KW-0812">Transmembrane</keyword>
<feature type="transmembrane region" description="Helical" evidence="1">
    <location>
        <begin position="7"/>
        <end position="26"/>
    </location>
</feature>
<reference evidence="3" key="1">
    <citation type="journal article" date="2019" name="Int. J. Syst. Evol. Microbiol.">
        <title>The Global Catalogue of Microorganisms (GCM) 10K type strain sequencing project: providing services to taxonomists for standard genome sequencing and annotation.</title>
        <authorList>
            <consortium name="The Broad Institute Genomics Platform"/>
            <consortium name="The Broad Institute Genome Sequencing Center for Infectious Disease"/>
            <person name="Wu L."/>
            <person name="Ma J."/>
        </authorList>
    </citation>
    <scope>NUCLEOTIDE SEQUENCE [LARGE SCALE GENOMIC DNA]</scope>
    <source>
        <strain evidence="3">CCM 8905</strain>
    </source>
</reference>
<name>A0ABW1SU61_9LACO</name>
<proteinExistence type="predicted"/>
<gene>
    <name evidence="2" type="ORF">ACFP1G_11435</name>
</gene>
<evidence type="ECO:0000313" key="3">
    <source>
        <dbReference type="Proteomes" id="UP001596254"/>
    </source>
</evidence>
<evidence type="ECO:0000256" key="1">
    <source>
        <dbReference type="SAM" id="Phobius"/>
    </source>
</evidence>
<evidence type="ECO:0000313" key="2">
    <source>
        <dbReference type="EMBL" id="MFC6208074.1"/>
    </source>
</evidence>
<dbReference type="Proteomes" id="UP001596254">
    <property type="component" value="Unassembled WGS sequence"/>
</dbReference>
<feature type="transmembrane region" description="Helical" evidence="1">
    <location>
        <begin position="32"/>
        <end position="53"/>
    </location>
</feature>
<dbReference type="RefSeq" id="WP_125684972.1">
    <property type="nucleotide sequence ID" value="NZ_JBHSSK010000029.1"/>
</dbReference>
<keyword evidence="3" id="KW-1185">Reference proteome</keyword>